<organism evidence="2 3">
    <name type="scientific">Dipteronia dyeriana</name>
    <dbReference type="NCBI Taxonomy" id="168575"/>
    <lineage>
        <taxon>Eukaryota</taxon>
        <taxon>Viridiplantae</taxon>
        <taxon>Streptophyta</taxon>
        <taxon>Embryophyta</taxon>
        <taxon>Tracheophyta</taxon>
        <taxon>Spermatophyta</taxon>
        <taxon>Magnoliopsida</taxon>
        <taxon>eudicotyledons</taxon>
        <taxon>Gunneridae</taxon>
        <taxon>Pentapetalae</taxon>
        <taxon>rosids</taxon>
        <taxon>malvids</taxon>
        <taxon>Sapindales</taxon>
        <taxon>Sapindaceae</taxon>
        <taxon>Hippocastanoideae</taxon>
        <taxon>Acereae</taxon>
        <taxon>Dipteronia</taxon>
    </lineage>
</organism>
<reference evidence="2" key="1">
    <citation type="journal article" date="2023" name="Plant J.">
        <title>Genome sequences and population genomics provide insights into the demographic history, inbreeding, and mutation load of two 'living fossil' tree species of Dipteronia.</title>
        <authorList>
            <person name="Feng Y."/>
            <person name="Comes H.P."/>
            <person name="Chen J."/>
            <person name="Zhu S."/>
            <person name="Lu R."/>
            <person name="Zhang X."/>
            <person name="Li P."/>
            <person name="Qiu J."/>
            <person name="Olsen K.M."/>
            <person name="Qiu Y."/>
        </authorList>
    </citation>
    <scope>NUCLEOTIDE SEQUENCE</scope>
    <source>
        <strain evidence="2">KIB01</strain>
    </source>
</reference>
<feature type="compositionally biased region" description="Gly residues" evidence="1">
    <location>
        <begin position="20"/>
        <end position="33"/>
    </location>
</feature>
<comment type="caution">
    <text evidence="2">The sequence shown here is derived from an EMBL/GenBank/DDBJ whole genome shotgun (WGS) entry which is preliminary data.</text>
</comment>
<dbReference type="AlphaFoldDB" id="A0AAD9TDL8"/>
<evidence type="ECO:0000313" key="3">
    <source>
        <dbReference type="Proteomes" id="UP001280121"/>
    </source>
</evidence>
<name>A0AAD9TDL8_9ROSI</name>
<dbReference type="EMBL" id="JANJYI010000009">
    <property type="protein sequence ID" value="KAK2634016.1"/>
    <property type="molecule type" value="Genomic_DNA"/>
</dbReference>
<gene>
    <name evidence="2" type="ORF">Ddye_028808</name>
</gene>
<proteinExistence type="predicted"/>
<dbReference type="Proteomes" id="UP001280121">
    <property type="component" value="Unassembled WGS sequence"/>
</dbReference>
<sequence length="80" mass="8316">MPKENSYHDINGLQCPSLGGPAGGGGGGGGEASGRGDDFKINRAILMQILLKVAISTHSLFSSVCQLGHGSQSQHNQRLR</sequence>
<feature type="region of interest" description="Disordered" evidence="1">
    <location>
        <begin position="1"/>
        <end position="34"/>
    </location>
</feature>
<accession>A0AAD9TDL8</accession>
<evidence type="ECO:0000256" key="1">
    <source>
        <dbReference type="SAM" id="MobiDB-lite"/>
    </source>
</evidence>
<keyword evidence="3" id="KW-1185">Reference proteome</keyword>
<evidence type="ECO:0000313" key="2">
    <source>
        <dbReference type="EMBL" id="KAK2634016.1"/>
    </source>
</evidence>
<protein>
    <submittedName>
        <fullName evidence="2">Uncharacterized protein</fullName>
    </submittedName>
</protein>